<dbReference type="FunFam" id="3.40.50.970:FF:000007">
    <property type="entry name" value="Acetolactate synthase"/>
    <property type="match status" value="1"/>
</dbReference>
<dbReference type="Proteomes" id="UP000823769">
    <property type="component" value="Unassembled WGS sequence"/>
</dbReference>
<dbReference type="InterPro" id="IPR029061">
    <property type="entry name" value="THDP-binding"/>
</dbReference>
<evidence type="ECO:0000259" key="14">
    <source>
        <dbReference type="Pfam" id="PF02776"/>
    </source>
</evidence>
<evidence type="ECO:0000256" key="11">
    <source>
        <dbReference type="RuleBase" id="RU003591"/>
    </source>
</evidence>
<keyword evidence="6 11" id="KW-0808">Transferase</keyword>
<comment type="pathway">
    <text evidence="2 11">Amino-acid biosynthesis; L-valine biosynthesis; L-valine from pyruvate: step 1/4.</text>
</comment>
<dbReference type="GO" id="GO:0003984">
    <property type="term" value="F:acetolactate synthase activity"/>
    <property type="evidence" value="ECO:0007669"/>
    <property type="project" value="UniProtKB-EC"/>
</dbReference>
<comment type="cofactor">
    <cofactor evidence="11">
        <name>thiamine diphosphate</name>
        <dbReference type="ChEBI" id="CHEBI:58937"/>
    </cofactor>
    <text evidence="11">Binds 1 thiamine pyrophosphate per subunit.</text>
</comment>
<dbReference type="GO" id="GO:0050660">
    <property type="term" value="F:flavin adenine dinucleotide binding"/>
    <property type="evidence" value="ECO:0007669"/>
    <property type="project" value="InterPro"/>
</dbReference>
<dbReference type="FunFam" id="3.40.50.1220:FF:000008">
    <property type="entry name" value="Acetolactate synthase"/>
    <property type="match status" value="1"/>
</dbReference>
<feature type="domain" description="Thiamine pyrophosphate enzyme central" evidence="12">
    <location>
        <begin position="196"/>
        <end position="331"/>
    </location>
</feature>
<evidence type="ECO:0000256" key="2">
    <source>
        <dbReference type="ARBA" id="ARBA00005025"/>
    </source>
</evidence>
<dbReference type="InterPro" id="IPR011766">
    <property type="entry name" value="TPP_enzyme_TPP-bd"/>
</dbReference>
<evidence type="ECO:0000256" key="3">
    <source>
        <dbReference type="ARBA" id="ARBA00007812"/>
    </source>
</evidence>
<dbReference type="SUPFAM" id="SSF52467">
    <property type="entry name" value="DHS-like NAD/FAD-binding domain"/>
    <property type="match status" value="1"/>
</dbReference>
<dbReference type="CDD" id="cd07035">
    <property type="entry name" value="TPP_PYR_POX_like"/>
    <property type="match status" value="1"/>
</dbReference>
<evidence type="ECO:0000313" key="15">
    <source>
        <dbReference type="EMBL" id="MBO8480283.1"/>
    </source>
</evidence>
<dbReference type="AlphaFoldDB" id="A0A9D9IZC0"/>
<dbReference type="GO" id="GO:0009099">
    <property type="term" value="P:L-valine biosynthetic process"/>
    <property type="evidence" value="ECO:0007669"/>
    <property type="project" value="TreeGrafter"/>
</dbReference>
<dbReference type="Pfam" id="PF00205">
    <property type="entry name" value="TPP_enzyme_M"/>
    <property type="match status" value="1"/>
</dbReference>
<comment type="similarity">
    <text evidence="3 11">Belongs to the TPP enzyme family.</text>
</comment>
<accession>A0A9D9IZC0</accession>
<dbReference type="InterPro" id="IPR045229">
    <property type="entry name" value="TPP_enz"/>
</dbReference>
<comment type="caution">
    <text evidence="15">The sequence shown here is derived from an EMBL/GenBank/DDBJ whole genome shotgun (WGS) entry which is preliminary data.</text>
</comment>
<dbReference type="NCBIfam" id="TIGR00118">
    <property type="entry name" value="acolac_lg"/>
    <property type="match status" value="1"/>
</dbReference>
<dbReference type="GO" id="GO:0009097">
    <property type="term" value="P:isoleucine biosynthetic process"/>
    <property type="evidence" value="ECO:0007669"/>
    <property type="project" value="TreeGrafter"/>
</dbReference>
<reference evidence="15" key="2">
    <citation type="journal article" date="2021" name="PeerJ">
        <title>Extensive microbial diversity within the chicken gut microbiome revealed by metagenomics and culture.</title>
        <authorList>
            <person name="Gilroy R."/>
            <person name="Ravi A."/>
            <person name="Getino M."/>
            <person name="Pursley I."/>
            <person name="Horton D.L."/>
            <person name="Alikhan N.F."/>
            <person name="Baker D."/>
            <person name="Gharbi K."/>
            <person name="Hall N."/>
            <person name="Watson M."/>
            <person name="Adriaenssens E.M."/>
            <person name="Foster-Nyarko E."/>
            <person name="Jarju S."/>
            <person name="Secka A."/>
            <person name="Antonio M."/>
            <person name="Oren A."/>
            <person name="Chaudhuri R.R."/>
            <person name="La Ragione R."/>
            <person name="Hildebrand F."/>
            <person name="Pallen M.J."/>
        </authorList>
    </citation>
    <scope>NUCLEOTIDE SEQUENCE</scope>
    <source>
        <strain evidence="15">B3-1481</strain>
    </source>
</reference>
<dbReference type="Pfam" id="PF02776">
    <property type="entry name" value="TPP_enzyme_N"/>
    <property type="match status" value="1"/>
</dbReference>
<gene>
    <name evidence="15" type="primary">ilvB</name>
    <name evidence="15" type="ORF">IAB76_04130</name>
</gene>
<dbReference type="Pfam" id="PF02775">
    <property type="entry name" value="TPP_enzyme_C"/>
    <property type="match status" value="1"/>
</dbReference>
<comment type="cofactor">
    <cofactor evidence="11">
        <name>Mg(2+)</name>
        <dbReference type="ChEBI" id="CHEBI:18420"/>
    </cofactor>
    <text evidence="11">Binds 1 Mg(2+) ion per subunit.</text>
</comment>
<dbReference type="GO" id="GO:0000287">
    <property type="term" value="F:magnesium ion binding"/>
    <property type="evidence" value="ECO:0007669"/>
    <property type="project" value="UniProtKB-UniRule"/>
</dbReference>
<dbReference type="SUPFAM" id="SSF52518">
    <property type="entry name" value="Thiamin diphosphate-binding fold (THDP-binding)"/>
    <property type="match status" value="2"/>
</dbReference>
<dbReference type="GO" id="GO:0005948">
    <property type="term" value="C:acetolactate synthase complex"/>
    <property type="evidence" value="ECO:0007669"/>
    <property type="project" value="TreeGrafter"/>
</dbReference>
<organism evidence="15 16">
    <name type="scientific">Candidatus Cryptobacteroides avistercoris</name>
    <dbReference type="NCBI Taxonomy" id="2840758"/>
    <lineage>
        <taxon>Bacteria</taxon>
        <taxon>Pseudomonadati</taxon>
        <taxon>Bacteroidota</taxon>
        <taxon>Bacteroidia</taxon>
        <taxon>Bacteroidales</taxon>
        <taxon>Candidatus Cryptobacteroides</taxon>
    </lineage>
</organism>
<comment type="catalytic activity">
    <reaction evidence="11">
        <text>2 pyruvate + H(+) = (2S)-2-acetolactate + CO2</text>
        <dbReference type="Rhea" id="RHEA:25249"/>
        <dbReference type="ChEBI" id="CHEBI:15361"/>
        <dbReference type="ChEBI" id="CHEBI:15378"/>
        <dbReference type="ChEBI" id="CHEBI:16526"/>
        <dbReference type="ChEBI" id="CHEBI:58476"/>
        <dbReference type="EC" id="2.2.1.6"/>
    </reaction>
</comment>
<dbReference type="InterPro" id="IPR012846">
    <property type="entry name" value="Acetolactate_synth_lsu"/>
</dbReference>
<evidence type="ECO:0000256" key="5">
    <source>
        <dbReference type="ARBA" id="ARBA00022605"/>
    </source>
</evidence>
<dbReference type="PANTHER" id="PTHR18968:SF13">
    <property type="entry name" value="ACETOLACTATE SYNTHASE CATALYTIC SUBUNIT, MITOCHONDRIAL"/>
    <property type="match status" value="1"/>
</dbReference>
<evidence type="ECO:0000256" key="7">
    <source>
        <dbReference type="ARBA" id="ARBA00022723"/>
    </source>
</evidence>
<sequence length="574" mass="62788">MKKRMTGAEILLESLIAEGVDTLFGYPGGQILTVYDKLYDYSDRLNHVLVRHEQGAIHAAQGYARATSRPGVVMVTSGPGATNVITGVADSMIDSTPVIVIAGQVGTALLGSDAFQETDVVGMTRPIDKWTFQIRRAEDVAPAVAKAFHIAATGRPGPVVLDFTRDAQVGEAEFEYRKCSSMRSYVPEKEISVEAVETAAKLIDEAERPLVVYGQGVLLSHAEKQLQDFLKKGGIPAASTLLGLSALPSDFPYYLGMAGMHGNIAANMMTQRCDVLVAVGMRFDDRVTGKVSEYARQAKVIHIDIDETEIGKIIPVEVGIAGDAAKVLEMLTARIRFAFHDEWRLTARGYFEVEDREVMAPELRPGAGPLNMGEVVAKVSELSGGDAIVVTDVGQNQMSSARYSRFTRSRSFISSGGLGTMGFGLPAAIGAKLGRPDRQVCLFVGDGGLQMTIQELGTIMQTGAAVKIVLLDNNWLGNVRQWQELFYDERYSQTRMMNPDYSKIAEAYGIACRTVERREELDDAVRKMLDSPQAFILDAHIREQGMVYPMIPAGRRVDEIMLNKGKWFEENGQS</sequence>
<evidence type="ECO:0000259" key="12">
    <source>
        <dbReference type="Pfam" id="PF00205"/>
    </source>
</evidence>
<comment type="pathway">
    <text evidence="1 11">Amino-acid biosynthesis; L-isoleucine biosynthesis; L-isoleucine from 2-oxobutanoate: step 1/4.</text>
</comment>
<evidence type="ECO:0000256" key="8">
    <source>
        <dbReference type="ARBA" id="ARBA00022842"/>
    </source>
</evidence>
<keyword evidence="7 11" id="KW-0479">Metal-binding</keyword>
<proteinExistence type="inferred from homology"/>
<dbReference type="CDD" id="cd02015">
    <property type="entry name" value="TPP_AHAS"/>
    <property type="match status" value="1"/>
</dbReference>
<evidence type="ECO:0000256" key="1">
    <source>
        <dbReference type="ARBA" id="ARBA00004974"/>
    </source>
</evidence>
<keyword evidence="9 11" id="KW-0786">Thiamine pyrophosphate</keyword>
<keyword evidence="5 11" id="KW-0028">Amino-acid biosynthesis</keyword>
<keyword evidence="10 11" id="KW-0100">Branched-chain amino acid biosynthesis</keyword>
<evidence type="ECO:0000256" key="4">
    <source>
        <dbReference type="ARBA" id="ARBA00013145"/>
    </source>
</evidence>
<dbReference type="Gene3D" id="3.40.50.970">
    <property type="match status" value="2"/>
</dbReference>
<dbReference type="GO" id="GO:0030976">
    <property type="term" value="F:thiamine pyrophosphate binding"/>
    <property type="evidence" value="ECO:0007669"/>
    <property type="project" value="UniProtKB-UniRule"/>
</dbReference>
<dbReference type="Gene3D" id="3.40.50.1220">
    <property type="entry name" value="TPP-binding domain"/>
    <property type="match status" value="1"/>
</dbReference>
<evidence type="ECO:0000259" key="13">
    <source>
        <dbReference type="Pfam" id="PF02775"/>
    </source>
</evidence>
<protein>
    <recommendedName>
        <fullName evidence="4 11">Acetolactate synthase</fullName>
        <ecNumber evidence="4 11">2.2.1.6</ecNumber>
    </recommendedName>
</protein>
<dbReference type="InterPro" id="IPR029035">
    <property type="entry name" value="DHS-like_NAD/FAD-binding_dom"/>
</dbReference>
<dbReference type="PANTHER" id="PTHR18968">
    <property type="entry name" value="THIAMINE PYROPHOSPHATE ENZYMES"/>
    <property type="match status" value="1"/>
</dbReference>
<dbReference type="InterPro" id="IPR039368">
    <property type="entry name" value="AHAS_TPP"/>
</dbReference>
<dbReference type="EC" id="2.2.1.6" evidence="4 11"/>
<evidence type="ECO:0000256" key="9">
    <source>
        <dbReference type="ARBA" id="ARBA00023052"/>
    </source>
</evidence>
<evidence type="ECO:0000313" key="16">
    <source>
        <dbReference type="Proteomes" id="UP000823769"/>
    </source>
</evidence>
<reference evidence="15" key="1">
    <citation type="submission" date="2020-10" db="EMBL/GenBank/DDBJ databases">
        <authorList>
            <person name="Gilroy R."/>
        </authorList>
    </citation>
    <scope>NUCLEOTIDE SEQUENCE</scope>
    <source>
        <strain evidence="15">B3-1481</strain>
    </source>
</reference>
<evidence type="ECO:0000256" key="6">
    <source>
        <dbReference type="ARBA" id="ARBA00022679"/>
    </source>
</evidence>
<evidence type="ECO:0000256" key="10">
    <source>
        <dbReference type="ARBA" id="ARBA00023304"/>
    </source>
</evidence>
<feature type="domain" description="Thiamine pyrophosphate enzyme TPP-binding" evidence="13">
    <location>
        <begin position="392"/>
        <end position="538"/>
    </location>
</feature>
<dbReference type="InterPro" id="IPR012001">
    <property type="entry name" value="Thiamin_PyroP_enz_TPP-bd_dom"/>
</dbReference>
<dbReference type="EMBL" id="JADILW010000062">
    <property type="protein sequence ID" value="MBO8480283.1"/>
    <property type="molecule type" value="Genomic_DNA"/>
</dbReference>
<feature type="domain" description="Thiamine pyrophosphate enzyme N-terminal TPP-binding" evidence="14">
    <location>
        <begin position="5"/>
        <end position="122"/>
    </location>
</feature>
<name>A0A9D9IZC0_9BACT</name>
<dbReference type="InterPro" id="IPR012000">
    <property type="entry name" value="Thiamin_PyroP_enz_cen_dom"/>
</dbReference>
<keyword evidence="8 11" id="KW-0460">Magnesium</keyword>